<dbReference type="Pfam" id="PF17940">
    <property type="entry name" value="TetR_C_31"/>
    <property type="match status" value="1"/>
</dbReference>
<dbReference type="PANTHER" id="PTHR30055:SF231">
    <property type="entry name" value="TRANSCRIPTIONAL REGULATORY PROTEIN (PROBABLY DEOR-FAMILY)-RELATED"/>
    <property type="match status" value="1"/>
</dbReference>
<dbReference type="InterPro" id="IPR041583">
    <property type="entry name" value="TetR_C_31"/>
</dbReference>
<evidence type="ECO:0000259" key="2">
    <source>
        <dbReference type="Pfam" id="PF00440"/>
    </source>
</evidence>
<proteinExistence type="predicted"/>
<keyword evidence="5" id="KW-1185">Reference proteome</keyword>
<accession>A0A1C5GYX2</accession>
<dbReference type="Gene3D" id="1.10.357.10">
    <property type="entry name" value="Tetracycline Repressor, domain 2"/>
    <property type="match status" value="1"/>
</dbReference>
<feature type="domain" description="HTH tetR-type" evidence="2">
    <location>
        <begin position="23"/>
        <end position="65"/>
    </location>
</feature>
<feature type="domain" description="Tetracyclin repressor-like C-terminal group 31" evidence="3">
    <location>
        <begin position="88"/>
        <end position="184"/>
    </location>
</feature>
<dbReference type="InterPro" id="IPR050109">
    <property type="entry name" value="HTH-type_TetR-like_transc_reg"/>
</dbReference>
<dbReference type="EMBL" id="LT607753">
    <property type="protein sequence ID" value="SCG38960.1"/>
    <property type="molecule type" value="Genomic_DNA"/>
</dbReference>
<dbReference type="InterPro" id="IPR009057">
    <property type="entry name" value="Homeodomain-like_sf"/>
</dbReference>
<dbReference type="GO" id="GO:0000976">
    <property type="term" value="F:transcription cis-regulatory region binding"/>
    <property type="evidence" value="ECO:0007669"/>
    <property type="project" value="TreeGrafter"/>
</dbReference>
<dbReference type="OrthoDB" id="7506349at2"/>
<reference evidence="5" key="1">
    <citation type="submission" date="2016-06" db="EMBL/GenBank/DDBJ databases">
        <authorList>
            <person name="Varghese N."/>
            <person name="Submissions Spin"/>
        </authorList>
    </citation>
    <scope>NUCLEOTIDE SEQUENCE [LARGE SCALE GENOMIC DNA]</scope>
    <source>
        <strain evidence="5">DSM 45161</strain>
    </source>
</reference>
<evidence type="ECO:0000256" key="1">
    <source>
        <dbReference type="ARBA" id="ARBA00023125"/>
    </source>
</evidence>
<dbReference type="SUPFAM" id="SSF46689">
    <property type="entry name" value="Homeodomain-like"/>
    <property type="match status" value="1"/>
</dbReference>
<gene>
    <name evidence="4" type="ORF">GA0070614_0582</name>
</gene>
<evidence type="ECO:0000259" key="3">
    <source>
        <dbReference type="Pfam" id="PF17940"/>
    </source>
</evidence>
<dbReference type="InterPro" id="IPR001647">
    <property type="entry name" value="HTH_TetR"/>
</dbReference>
<evidence type="ECO:0000313" key="5">
    <source>
        <dbReference type="Proteomes" id="UP000198215"/>
    </source>
</evidence>
<keyword evidence="1" id="KW-0238">DNA-binding</keyword>
<dbReference type="PANTHER" id="PTHR30055">
    <property type="entry name" value="HTH-TYPE TRANSCRIPTIONAL REGULATOR RUTR"/>
    <property type="match status" value="1"/>
</dbReference>
<dbReference type="GO" id="GO:0003700">
    <property type="term" value="F:DNA-binding transcription factor activity"/>
    <property type="evidence" value="ECO:0007669"/>
    <property type="project" value="TreeGrafter"/>
</dbReference>
<sequence>MTAIRRPARARDPEGRRRAIAIAAAQVIAEVGVGRTTHRAVAARADVPLGATTYYFPHLADLVAAGLAQAHTFGEALIAEWAAHLEEATELSRALTRLVTDYLADRPRALMESELYLAAAREPALRDLARRWIGGLQDLVAARTDSDTAYAVIALVDGVITQHLATGVQIDAPRLEAAFTRLCRR</sequence>
<dbReference type="Pfam" id="PF00440">
    <property type="entry name" value="TetR_N"/>
    <property type="match status" value="1"/>
</dbReference>
<dbReference type="AlphaFoldDB" id="A0A1C5GYX2"/>
<protein>
    <submittedName>
        <fullName evidence="4">Transcriptional regulator, TetR family</fullName>
    </submittedName>
</protein>
<evidence type="ECO:0000313" key="4">
    <source>
        <dbReference type="EMBL" id="SCG38960.1"/>
    </source>
</evidence>
<dbReference type="Proteomes" id="UP000198215">
    <property type="component" value="Chromosome I"/>
</dbReference>
<organism evidence="4 5">
    <name type="scientific">Micromonospora coxensis</name>
    <dbReference type="NCBI Taxonomy" id="356852"/>
    <lineage>
        <taxon>Bacteria</taxon>
        <taxon>Bacillati</taxon>
        <taxon>Actinomycetota</taxon>
        <taxon>Actinomycetes</taxon>
        <taxon>Micromonosporales</taxon>
        <taxon>Micromonosporaceae</taxon>
        <taxon>Micromonospora</taxon>
    </lineage>
</organism>
<name>A0A1C5GYX2_9ACTN</name>